<feature type="domain" description="Retrovirus-related Pol polyprotein from transposon TNT 1-94-like beta-barrel" evidence="2">
    <location>
        <begin position="1"/>
        <end position="75"/>
    </location>
</feature>
<name>A0A9P1E2I5_CUSEU</name>
<dbReference type="OrthoDB" id="1937754at2759"/>
<evidence type="ECO:0000313" key="3">
    <source>
        <dbReference type="EMBL" id="CAH9073374.1"/>
    </source>
</evidence>
<evidence type="ECO:0008006" key="5">
    <source>
        <dbReference type="Google" id="ProtNLM"/>
    </source>
</evidence>
<dbReference type="EMBL" id="CAMAPE010000008">
    <property type="protein sequence ID" value="CAH9073374.1"/>
    <property type="molecule type" value="Genomic_DNA"/>
</dbReference>
<sequence length="189" mass="20361">MDTGATSHLTTDSGYLSSVLNKSIVRSVLVGNGNCIPVVASGTKTTALPNRNLYLKNAFVTPGIIKNLIFVRQFTIDNNFSVEFDPSGFSVKDLNSGTLVMRCNSSGELYPLTISAQSPRPVSHPLSLAVVSTDIWYSRLGHPSAAIIDSLRSQSLINCNKEATSKLCHSCQISKHVQLPFYPSGSNTI</sequence>
<comment type="caution">
    <text evidence="3">The sequence shown here is derived from an EMBL/GenBank/DDBJ whole genome shotgun (WGS) entry which is preliminary data.</text>
</comment>
<protein>
    <recommendedName>
        <fullName evidence="5">GAG-pre-integrase domain-containing protein</fullName>
    </recommendedName>
</protein>
<accession>A0A9P1E2I5</accession>
<gene>
    <name evidence="3" type="ORF">CEURO_LOCUS4792</name>
</gene>
<evidence type="ECO:0000259" key="2">
    <source>
        <dbReference type="Pfam" id="PF22936"/>
    </source>
</evidence>
<feature type="domain" description="GAG-pre-integrase" evidence="1">
    <location>
        <begin position="109"/>
        <end position="176"/>
    </location>
</feature>
<reference evidence="3" key="1">
    <citation type="submission" date="2022-07" db="EMBL/GenBank/DDBJ databases">
        <authorList>
            <person name="Macas J."/>
            <person name="Novak P."/>
            <person name="Neumann P."/>
        </authorList>
    </citation>
    <scope>NUCLEOTIDE SEQUENCE</scope>
</reference>
<dbReference type="InterPro" id="IPR054722">
    <property type="entry name" value="PolX-like_BBD"/>
</dbReference>
<keyword evidence="4" id="KW-1185">Reference proteome</keyword>
<dbReference type="AlphaFoldDB" id="A0A9P1E2I5"/>
<feature type="non-terminal residue" evidence="3">
    <location>
        <position position="189"/>
    </location>
</feature>
<dbReference type="Proteomes" id="UP001152484">
    <property type="component" value="Unassembled WGS sequence"/>
</dbReference>
<organism evidence="3 4">
    <name type="scientific">Cuscuta europaea</name>
    <name type="common">European dodder</name>
    <dbReference type="NCBI Taxonomy" id="41803"/>
    <lineage>
        <taxon>Eukaryota</taxon>
        <taxon>Viridiplantae</taxon>
        <taxon>Streptophyta</taxon>
        <taxon>Embryophyta</taxon>
        <taxon>Tracheophyta</taxon>
        <taxon>Spermatophyta</taxon>
        <taxon>Magnoliopsida</taxon>
        <taxon>eudicotyledons</taxon>
        <taxon>Gunneridae</taxon>
        <taxon>Pentapetalae</taxon>
        <taxon>asterids</taxon>
        <taxon>lamiids</taxon>
        <taxon>Solanales</taxon>
        <taxon>Convolvulaceae</taxon>
        <taxon>Cuscuteae</taxon>
        <taxon>Cuscuta</taxon>
        <taxon>Cuscuta subgen. Cuscuta</taxon>
    </lineage>
</organism>
<dbReference type="InterPro" id="IPR025724">
    <property type="entry name" value="GAG-pre-integrase_dom"/>
</dbReference>
<dbReference type="Pfam" id="PF13976">
    <property type="entry name" value="gag_pre-integrs"/>
    <property type="match status" value="1"/>
</dbReference>
<evidence type="ECO:0000259" key="1">
    <source>
        <dbReference type="Pfam" id="PF13976"/>
    </source>
</evidence>
<evidence type="ECO:0000313" key="4">
    <source>
        <dbReference type="Proteomes" id="UP001152484"/>
    </source>
</evidence>
<dbReference type="Pfam" id="PF22936">
    <property type="entry name" value="Pol_BBD"/>
    <property type="match status" value="1"/>
</dbReference>
<proteinExistence type="predicted"/>